<feature type="modified residue" description="4-aspartylphosphate" evidence="5">
    <location>
        <position position="50"/>
    </location>
</feature>
<dbReference type="PANTHER" id="PTHR37299">
    <property type="entry name" value="TRANSCRIPTIONAL REGULATOR-RELATED"/>
    <property type="match status" value="1"/>
</dbReference>
<evidence type="ECO:0000256" key="3">
    <source>
        <dbReference type="ARBA" id="ARBA00023159"/>
    </source>
</evidence>
<keyword evidence="2" id="KW-0902">Two-component regulatory system</keyword>
<dbReference type="PROSITE" id="PS50930">
    <property type="entry name" value="HTH_LYTTR"/>
    <property type="match status" value="1"/>
</dbReference>
<dbReference type="PANTHER" id="PTHR37299:SF3">
    <property type="entry name" value="STAGE 0 SPORULATION PROTEIN A HOMOLOG"/>
    <property type="match status" value="1"/>
</dbReference>
<evidence type="ECO:0000256" key="1">
    <source>
        <dbReference type="ARBA" id="ARBA00022490"/>
    </source>
</evidence>
<evidence type="ECO:0000259" key="7">
    <source>
        <dbReference type="PROSITE" id="PS50930"/>
    </source>
</evidence>
<dbReference type="InterPro" id="IPR046947">
    <property type="entry name" value="LytR-like"/>
</dbReference>
<feature type="domain" description="Response regulatory" evidence="6">
    <location>
        <begin position="1"/>
        <end position="119"/>
    </location>
</feature>
<reference evidence="9" key="1">
    <citation type="submission" date="2021-01" db="EMBL/GenBank/DDBJ databases">
        <title>Draft genome sequence of Nasalis larvatus strain YZ03.</title>
        <authorList>
            <person name="Suzuki-Hashido N."/>
            <person name="Tsuchida S."/>
            <person name="Hayakawa T."/>
        </authorList>
    </citation>
    <scope>NUCLEOTIDE SEQUENCE [LARGE SCALE GENOMIC DNA]</scope>
    <source>
        <strain evidence="9">YZ03</strain>
    </source>
</reference>
<protein>
    <submittedName>
        <fullName evidence="8">DNA-binding response regulator</fullName>
    </submittedName>
</protein>
<sequence>MIKDCIKRAQIILSDEEKLDFAVVKAAGSYDEALDFLTQKPLASGIYFLDIEIGKKLDEQNGLDLGEIIKKQDPKAQLIFVTSHQDMAFLTFQRRLGASNFIVKNGNADDLRRDVTYSLEQAVDAIAKYRYIQKNTFSYRFGHDVRNMSMGDVVYVETTPVPHKLRLVKTTGWAEFIGKLKELPEKYPALVQVSESCVINPANVKEVDLKEKKLTFITGDVQYFSVRNSRKVRQLFQEK</sequence>
<keyword evidence="5" id="KW-0597">Phosphoprotein</keyword>
<keyword evidence="9" id="KW-1185">Reference proteome</keyword>
<dbReference type="Gene3D" id="3.40.50.2300">
    <property type="match status" value="1"/>
</dbReference>
<feature type="domain" description="HTH LytTR-type" evidence="7">
    <location>
        <begin position="137"/>
        <end position="238"/>
    </location>
</feature>
<keyword evidence="1" id="KW-0963">Cytoplasm</keyword>
<dbReference type="InterPro" id="IPR011006">
    <property type="entry name" value="CheY-like_superfamily"/>
</dbReference>
<name>A0ABQ3WAN7_9LACO</name>
<comment type="caution">
    <text evidence="8">The sequence shown here is derived from an EMBL/GenBank/DDBJ whole genome shotgun (WGS) entry which is preliminary data.</text>
</comment>
<accession>A0ABQ3WAN7</accession>
<evidence type="ECO:0000313" key="8">
    <source>
        <dbReference type="EMBL" id="GHW01282.1"/>
    </source>
</evidence>
<evidence type="ECO:0000256" key="2">
    <source>
        <dbReference type="ARBA" id="ARBA00023012"/>
    </source>
</evidence>
<dbReference type="Gene3D" id="2.40.50.1020">
    <property type="entry name" value="LytTr DNA-binding domain"/>
    <property type="match status" value="1"/>
</dbReference>
<dbReference type="Pfam" id="PF00072">
    <property type="entry name" value="Response_reg"/>
    <property type="match status" value="1"/>
</dbReference>
<dbReference type="GO" id="GO:0003677">
    <property type="term" value="F:DNA binding"/>
    <property type="evidence" value="ECO:0007669"/>
    <property type="project" value="UniProtKB-KW"/>
</dbReference>
<dbReference type="InterPro" id="IPR001789">
    <property type="entry name" value="Sig_transdc_resp-reg_receiver"/>
</dbReference>
<evidence type="ECO:0000256" key="4">
    <source>
        <dbReference type="ARBA" id="ARBA00037164"/>
    </source>
</evidence>
<keyword evidence="8" id="KW-0238">DNA-binding</keyword>
<dbReference type="SMART" id="SM00850">
    <property type="entry name" value="LytTR"/>
    <property type="match status" value="1"/>
</dbReference>
<evidence type="ECO:0000313" key="9">
    <source>
        <dbReference type="Proteomes" id="UP000616547"/>
    </source>
</evidence>
<dbReference type="Proteomes" id="UP000616547">
    <property type="component" value="Unassembled WGS sequence"/>
</dbReference>
<comment type="function">
    <text evidence="4">Required for high-level post-exponential phase expression of a series of secreted proteins.</text>
</comment>
<gene>
    <name evidence="8" type="ORF">lacNasYZ03_09690</name>
</gene>
<dbReference type="EMBL" id="BOCI01000268">
    <property type="protein sequence ID" value="GHW01282.1"/>
    <property type="molecule type" value="Genomic_DNA"/>
</dbReference>
<dbReference type="Pfam" id="PF04397">
    <property type="entry name" value="LytTR"/>
    <property type="match status" value="1"/>
</dbReference>
<proteinExistence type="predicted"/>
<dbReference type="SUPFAM" id="SSF52172">
    <property type="entry name" value="CheY-like"/>
    <property type="match status" value="1"/>
</dbReference>
<dbReference type="PROSITE" id="PS50110">
    <property type="entry name" value="RESPONSE_REGULATORY"/>
    <property type="match status" value="1"/>
</dbReference>
<organism evidence="8 9">
    <name type="scientific">Lactobacillus nasalidis</name>
    <dbReference type="NCBI Taxonomy" id="2797258"/>
    <lineage>
        <taxon>Bacteria</taxon>
        <taxon>Bacillati</taxon>
        <taxon>Bacillota</taxon>
        <taxon>Bacilli</taxon>
        <taxon>Lactobacillales</taxon>
        <taxon>Lactobacillaceae</taxon>
        <taxon>Lactobacillus</taxon>
    </lineage>
</organism>
<dbReference type="InterPro" id="IPR007492">
    <property type="entry name" value="LytTR_DNA-bd_dom"/>
</dbReference>
<keyword evidence="3" id="KW-0010">Activator</keyword>
<evidence type="ECO:0000259" key="6">
    <source>
        <dbReference type="PROSITE" id="PS50110"/>
    </source>
</evidence>
<evidence type="ECO:0000256" key="5">
    <source>
        <dbReference type="PROSITE-ProRule" id="PRU00169"/>
    </source>
</evidence>